<evidence type="ECO:0000313" key="9">
    <source>
        <dbReference type="Proteomes" id="UP001152320"/>
    </source>
</evidence>
<protein>
    <submittedName>
        <fullName evidence="8">THAP domain-containing protein 4</fullName>
    </submittedName>
</protein>
<accession>A0A9Q1BQA0</accession>
<keyword evidence="3" id="KW-0862">Zinc</keyword>
<sequence>MYNIMPMQCCAFDCKNRARKGCGKQFFRFPSSRSDKKRRKKWILATQREGWEPTVNSRICSDHFISGKPSERCNDPDYVPTIFNLKRSDPAQSSLFVFFEQFTGNKDETSDSNHRTRDQQIVDLTDDDTGRSSHLPVLTDQCDLNVLKSKSTPEETTSPYFSSSKMRKSLKGIFSRCDKSSTEALMDQRKPQLRATSRMQTT</sequence>
<keyword evidence="2 5" id="KW-0863">Zinc-finger</keyword>
<keyword evidence="9" id="KW-1185">Reference proteome</keyword>
<feature type="domain" description="THAP-type" evidence="7">
    <location>
        <begin position="5"/>
        <end position="83"/>
    </location>
</feature>
<comment type="caution">
    <text evidence="8">The sequence shown here is derived from an EMBL/GenBank/DDBJ whole genome shotgun (WGS) entry which is preliminary data.</text>
</comment>
<dbReference type="Pfam" id="PF05485">
    <property type="entry name" value="THAP"/>
    <property type="match status" value="1"/>
</dbReference>
<dbReference type="GO" id="GO:0008270">
    <property type="term" value="F:zinc ion binding"/>
    <property type="evidence" value="ECO:0007669"/>
    <property type="project" value="UniProtKB-KW"/>
</dbReference>
<evidence type="ECO:0000256" key="2">
    <source>
        <dbReference type="ARBA" id="ARBA00022771"/>
    </source>
</evidence>
<evidence type="ECO:0000259" key="7">
    <source>
        <dbReference type="PROSITE" id="PS50950"/>
    </source>
</evidence>
<feature type="compositionally biased region" description="Basic and acidic residues" evidence="6">
    <location>
        <begin position="181"/>
        <end position="190"/>
    </location>
</feature>
<dbReference type="EMBL" id="JAIZAY010000013">
    <property type="protein sequence ID" value="KAJ8030821.1"/>
    <property type="molecule type" value="Genomic_DNA"/>
</dbReference>
<dbReference type="Proteomes" id="UP001152320">
    <property type="component" value="Chromosome 13"/>
</dbReference>
<gene>
    <name evidence="8" type="ORF">HOLleu_27347</name>
</gene>
<dbReference type="AlphaFoldDB" id="A0A9Q1BQA0"/>
<evidence type="ECO:0000256" key="1">
    <source>
        <dbReference type="ARBA" id="ARBA00022723"/>
    </source>
</evidence>
<evidence type="ECO:0000256" key="4">
    <source>
        <dbReference type="ARBA" id="ARBA00023125"/>
    </source>
</evidence>
<evidence type="ECO:0000256" key="3">
    <source>
        <dbReference type="ARBA" id="ARBA00022833"/>
    </source>
</evidence>
<dbReference type="OrthoDB" id="7331812at2759"/>
<dbReference type="InterPro" id="IPR026516">
    <property type="entry name" value="THAP1/10"/>
</dbReference>
<dbReference type="SMART" id="SM00692">
    <property type="entry name" value="DM3"/>
    <property type="match status" value="1"/>
</dbReference>
<evidence type="ECO:0000256" key="6">
    <source>
        <dbReference type="SAM" id="MobiDB-lite"/>
    </source>
</evidence>
<organism evidence="8 9">
    <name type="scientific">Holothuria leucospilota</name>
    <name type="common">Black long sea cucumber</name>
    <name type="synonym">Mertensiothuria leucospilota</name>
    <dbReference type="NCBI Taxonomy" id="206669"/>
    <lineage>
        <taxon>Eukaryota</taxon>
        <taxon>Metazoa</taxon>
        <taxon>Echinodermata</taxon>
        <taxon>Eleutherozoa</taxon>
        <taxon>Echinozoa</taxon>
        <taxon>Holothuroidea</taxon>
        <taxon>Aspidochirotacea</taxon>
        <taxon>Aspidochirotida</taxon>
        <taxon>Holothuriidae</taxon>
        <taxon>Holothuria</taxon>
    </lineage>
</organism>
<evidence type="ECO:0000313" key="8">
    <source>
        <dbReference type="EMBL" id="KAJ8030821.1"/>
    </source>
</evidence>
<dbReference type="PANTHER" id="PTHR46600">
    <property type="entry name" value="THAP DOMAIN-CONTAINING"/>
    <property type="match status" value="1"/>
</dbReference>
<keyword evidence="1" id="KW-0479">Metal-binding</keyword>
<proteinExistence type="predicted"/>
<keyword evidence="4 5" id="KW-0238">DNA-binding</keyword>
<feature type="region of interest" description="Disordered" evidence="6">
    <location>
        <begin position="181"/>
        <end position="202"/>
    </location>
</feature>
<dbReference type="SUPFAM" id="SSF57716">
    <property type="entry name" value="Glucocorticoid receptor-like (DNA-binding domain)"/>
    <property type="match status" value="1"/>
</dbReference>
<name>A0A9Q1BQA0_HOLLE</name>
<reference evidence="8" key="1">
    <citation type="submission" date="2021-10" db="EMBL/GenBank/DDBJ databases">
        <title>Tropical sea cucumber genome reveals ecological adaptation and Cuvierian tubules defense mechanism.</title>
        <authorList>
            <person name="Chen T."/>
        </authorList>
    </citation>
    <scope>NUCLEOTIDE SEQUENCE</scope>
    <source>
        <strain evidence="8">Nanhai2018</strain>
        <tissue evidence="8">Muscle</tissue>
    </source>
</reference>
<dbReference type="InterPro" id="IPR006612">
    <property type="entry name" value="THAP_Znf"/>
</dbReference>
<dbReference type="PROSITE" id="PS50950">
    <property type="entry name" value="ZF_THAP"/>
    <property type="match status" value="1"/>
</dbReference>
<evidence type="ECO:0000256" key="5">
    <source>
        <dbReference type="PROSITE-ProRule" id="PRU00309"/>
    </source>
</evidence>
<dbReference type="GO" id="GO:0043565">
    <property type="term" value="F:sequence-specific DNA binding"/>
    <property type="evidence" value="ECO:0007669"/>
    <property type="project" value="InterPro"/>
</dbReference>
<dbReference type="SMART" id="SM00980">
    <property type="entry name" value="THAP"/>
    <property type="match status" value="1"/>
</dbReference>
<dbReference type="PANTHER" id="PTHR46600:SF11">
    <property type="entry name" value="THAP DOMAIN-CONTAINING PROTEIN 10"/>
    <property type="match status" value="1"/>
</dbReference>